<gene>
    <name evidence="17" type="ORF">DAKH74_032450</name>
</gene>
<feature type="signal peptide" evidence="14">
    <location>
        <begin position="1"/>
        <end position="20"/>
    </location>
</feature>
<dbReference type="GO" id="GO:0005788">
    <property type="term" value="C:endoplasmic reticulum lumen"/>
    <property type="evidence" value="ECO:0007669"/>
    <property type="project" value="UniProtKB-SubCell"/>
</dbReference>
<dbReference type="InterPro" id="IPR017937">
    <property type="entry name" value="Thioredoxin_CS"/>
</dbReference>
<evidence type="ECO:0000256" key="4">
    <source>
        <dbReference type="ARBA" id="ARBA00006347"/>
    </source>
</evidence>
<comment type="catalytic activity">
    <reaction evidence="1 14">
        <text>Catalyzes the rearrangement of -S-S- bonds in proteins.</text>
        <dbReference type="EC" id="5.3.4.1"/>
    </reaction>
</comment>
<dbReference type="Proteomes" id="UP001377567">
    <property type="component" value="Unassembled WGS sequence"/>
</dbReference>
<keyword evidence="8" id="KW-0256">Endoplasmic reticulum</keyword>
<evidence type="ECO:0000256" key="12">
    <source>
        <dbReference type="PIRSR" id="PIRSR605792-51"/>
    </source>
</evidence>
<keyword evidence="7" id="KW-0677">Repeat</keyword>
<name>A0AAV5S211_MAUHU</name>
<dbReference type="InterPro" id="IPR036249">
    <property type="entry name" value="Thioredoxin-like_sf"/>
</dbReference>
<evidence type="ECO:0000256" key="3">
    <source>
        <dbReference type="ARBA" id="ARBA00004319"/>
    </source>
</evidence>
<dbReference type="CDD" id="cd02981">
    <property type="entry name" value="PDI_b_family"/>
    <property type="match status" value="1"/>
</dbReference>
<evidence type="ECO:0000256" key="11">
    <source>
        <dbReference type="ARBA" id="ARBA00023284"/>
    </source>
</evidence>
<comment type="caution">
    <text evidence="17">The sequence shown here is derived from an EMBL/GenBank/DDBJ whole genome shotgun (WGS) entry which is preliminary data.</text>
</comment>
<evidence type="ECO:0000256" key="13">
    <source>
        <dbReference type="RuleBase" id="RU004208"/>
    </source>
</evidence>
<reference evidence="17 18" key="1">
    <citation type="journal article" date="2023" name="Elife">
        <title>Identification of key yeast species and microbe-microbe interactions impacting larval growth of Drosophila in the wild.</title>
        <authorList>
            <person name="Mure A."/>
            <person name="Sugiura Y."/>
            <person name="Maeda R."/>
            <person name="Honda K."/>
            <person name="Sakurai N."/>
            <person name="Takahashi Y."/>
            <person name="Watada M."/>
            <person name="Katoh T."/>
            <person name="Gotoh A."/>
            <person name="Gotoh Y."/>
            <person name="Taniguchi I."/>
            <person name="Nakamura K."/>
            <person name="Hayashi T."/>
            <person name="Katayama T."/>
            <person name="Uemura T."/>
            <person name="Hattori Y."/>
        </authorList>
    </citation>
    <scope>NUCLEOTIDE SEQUENCE [LARGE SCALE GENOMIC DNA]</scope>
    <source>
        <strain evidence="17 18">KH-74</strain>
    </source>
</reference>
<dbReference type="CDD" id="cd02982">
    <property type="entry name" value="PDI_b'_family"/>
    <property type="match status" value="1"/>
</dbReference>
<proteinExistence type="inferred from homology"/>
<dbReference type="GO" id="GO:0006457">
    <property type="term" value="P:protein folding"/>
    <property type="evidence" value="ECO:0007669"/>
    <property type="project" value="TreeGrafter"/>
</dbReference>
<evidence type="ECO:0000256" key="10">
    <source>
        <dbReference type="ARBA" id="ARBA00023235"/>
    </source>
</evidence>
<evidence type="ECO:0000256" key="2">
    <source>
        <dbReference type="ARBA" id="ARBA00002692"/>
    </source>
</evidence>
<dbReference type="InterPro" id="IPR013766">
    <property type="entry name" value="Thioredoxin_domain"/>
</dbReference>
<keyword evidence="18" id="KW-1185">Reference proteome</keyword>
<dbReference type="FunFam" id="3.40.30.10:FF:000017">
    <property type="entry name" value="Protein disulfide-isomerase A4"/>
    <property type="match status" value="1"/>
</dbReference>
<dbReference type="AlphaFoldDB" id="A0AAV5S211"/>
<feature type="compositionally biased region" description="Acidic residues" evidence="15">
    <location>
        <begin position="515"/>
        <end position="531"/>
    </location>
</feature>
<evidence type="ECO:0000313" key="18">
    <source>
        <dbReference type="Proteomes" id="UP001377567"/>
    </source>
</evidence>
<organism evidence="17 18">
    <name type="scientific">Maudiozyma humilis</name>
    <name type="common">Sour dough yeast</name>
    <name type="synonym">Kazachstania humilis</name>
    <dbReference type="NCBI Taxonomy" id="51915"/>
    <lineage>
        <taxon>Eukaryota</taxon>
        <taxon>Fungi</taxon>
        <taxon>Dikarya</taxon>
        <taxon>Ascomycota</taxon>
        <taxon>Saccharomycotina</taxon>
        <taxon>Saccharomycetes</taxon>
        <taxon>Saccharomycetales</taxon>
        <taxon>Saccharomycetaceae</taxon>
        <taxon>Maudiozyma</taxon>
    </lineage>
</organism>
<feature type="chain" id="PRO_5043092733" description="Protein disulfide-isomerase" evidence="14">
    <location>
        <begin position="21"/>
        <end position="531"/>
    </location>
</feature>
<dbReference type="PANTHER" id="PTHR18929:SF132">
    <property type="entry name" value="PROTEIN DISULFIDE-ISOMERASE A3"/>
    <property type="match status" value="1"/>
</dbReference>
<feature type="domain" description="Thioredoxin" evidence="16">
    <location>
        <begin position="19"/>
        <end position="141"/>
    </location>
</feature>
<dbReference type="InterPro" id="IPR005792">
    <property type="entry name" value="Prot_disulphide_isomerase"/>
</dbReference>
<feature type="region of interest" description="Disordered" evidence="15">
    <location>
        <begin position="508"/>
        <end position="531"/>
    </location>
</feature>
<evidence type="ECO:0000256" key="8">
    <source>
        <dbReference type="ARBA" id="ARBA00022824"/>
    </source>
</evidence>
<keyword evidence="11 12" id="KW-0676">Redox-active center</keyword>
<dbReference type="PANTHER" id="PTHR18929">
    <property type="entry name" value="PROTEIN DISULFIDE ISOMERASE"/>
    <property type="match status" value="1"/>
</dbReference>
<evidence type="ECO:0000256" key="14">
    <source>
        <dbReference type="RuleBase" id="RU361130"/>
    </source>
</evidence>
<dbReference type="InterPro" id="IPR005788">
    <property type="entry name" value="PDI_thioredoxin-like_dom"/>
</dbReference>
<comment type="similarity">
    <text evidence="4 13">Belongs to the protein disulfide isomerase family.</text>
</comment>
<feature type="disulfide bond" description="Redox-active" evidence="12">
    <location>
        <begin position="58"/>
        <end position="61"/>
    </location>
</feature>
<feature type="disulfide bond" description="Redox-active" evidence="12">
    <location>
        <begin position="405"/>
        <end position="408"/>
    </location>
</feature>
<dbReference type="CDD" id="cd02961">
    <property type="entry name" value="PDI_a_family"/>
    <property type="match status" value="1"/>
</dbReference>
<dbReference type="PROSITE" id="PS51352">
    <property type="entry name" value="THIOREDOXIN_2"/>
    <property type="match status" value="2"/>
</dbReference>
<evidence type="ECO:0000259" key="16">
    <source>
        <dbReference type="PROSITE" id="PS51352"/>
    </source>
</evidence>
<dbReference type="Gene3D" id="3.40.30.10">
    <property type="entry name" value="Glutaredoxin"/>
    <property type="match status" value="4"/>
</dbReference>
<keyword evidence="6 14" id="KW-0732">Signal</keyword>
<evidence type="ECO:0000256" key="6">
    <source>
        <dbReference type="ARBA" id="ARBA00022729"/>
    </source>
</evidence>
<dbReference type="FunFam" id="3.40.30.10:FF:000154">
    <property type="entry name" value="Protein disulfide-isomerase"/>
    <property type="match status" value="1"/>
</dbReference>
<evidence type="ECO:0000256" key="7">
    <source>
        <dbReference type="ARBA" id="ARBA00022737"/>
    </source>
</evidence>
<dbReference type="EC" id="5.3.4.1" evidence="5 14"/>
<dbReference type="GO" id="GO:0034976">
    <property type="term" value="P:response to endoplasmic reticulum stress"/>
    <property type="evidence" value="ECO:0007669"/>
    <property type="project" value="TreeGrafter"/>
</dbReference>
<feature type="domain" description="Thioredoxin" evidence="16">
    <location>
        <begin position="363"/>
        <end position="487"/>
    </location>
</feature>
<sequence length="531" mass="59480">MLFNKRALFAAASMLAGVLAQEATAPEDSAVVKLTGETFKSTLEGSDIVLAEFFAPWCGHCKKLAPEYVKAAQVLRDEHNITLAQIDCTEDQELCMEQGIQGYPTLKVFKNGQSDPDAGKSYDGQRSAEAIVEYMIKQSLPAVQTIEDAAELDALLTNTTSPVIVNYGIAKIDKSMLTVADSLNEMYTFVSVPSSKDNKLALYLPSGKDEPVVFNGKIDDIVADKLVLEEWLKVEALPYFGEIDGSIFQFYVQSELPMAYWFYVTDDQLEDYKEYFTDLGKKYRGKMNFVSIDAKQFGRHAVNLNLKEQFPLFAIHNLTANLKYALPQLEDEEYAKLTEAPVIEKSEITQLITDFMDHKAEPIIQSEEIPEVQETNVWKLVGKTHDDIVFDAKKDVLVKYYAPWCGHCKRLAPIYEELADILAADKDAADKITIAEIDDTVNDVMGVEIPGYPTIVFYPAGKDAEPVLFESARTVEAFLDFIKANSGNKIDGPAIYDAYKKDLKAKQKAKRDAERDADDDDDEDDFDHDEL</sequence>
<comment type="function">
    <text evidence="2">Participates in the folding of proteins containing disulfide bonds, may be involved in glycosylation, prolyl hydroxylation and triglyceride transfer.</text>
</comment>
<dbReference type="NCBIfam" id="TIGR01130">
    <property type="entry name" value="ER_PDI_fam"/>
    <property type="match status" value="1"/>
</dbReference>
<dbReference type="EMBL" id="BTGD01000010">
    <property type="protein sequence ID" value="GMM56629.1"/>
    <property type="molecule type" value="Genomic_DNA"/>
</dbReference>
<evidence type="ECO:0000313" key="17">
    <source>
        <dbReference type="EMBL" id="GMM56629.1"/>
    </source>
</evidence>
<dbReference type="Pfam" id="PF13848">
    <property type="entry name" value="Thioredoxin_6"/>
    <property type="match status" value="1"/>
</dbReference>
<evidence type="ECO:0000256" key="5">
    <source>
        <dbReference type="ARBA" id="ARBA00012723"/>
    </source>
</evidence>
<accession>A0AAV5S211</accession>
<dbReference type="Pfam" id="PF00085">
    <property type="entry name" value="Thioredoxin"/>
    <property type="match status" value="2"/>
</dbReference>
<evidence type="ECO:0000256" key="9">
    <source>
        <dbReference type="ARBA" id="ARBA00023157"/>
    </source>
</evidence>
<comment type="subcellular location">
    <subcellularLocation>
        <location evidence="3">Endoplasmic reticulum lumen</location>
    </subcellularLocation>
</comment>
<evidence type="ECO:0000256" key="15">
    <source>
        <dbReference type="SAM" id="MobiDB-lite"/>
    </source>
</evidence>
<keyword evidence="9 12" id="KW-1015">Disulfide bond</keyword>
<dbReference type="SUPFAM" id="SSF52833">
    <property type="entry name" value="Thioredoxin-like"/>
    <property type="match status" value="4"/>
</dbReference>
<dbReference type="PROSITE" id="PS00194">
    <property type="entry name" value="THIOREDOXIN_1"/>
    <property type="match status" value="2"/>
</dbReference>
<dbReference type="NCBIfam" id="TIGR01126">
    <property type="entry name" value="pdi_dom"/>
    <property type="match status" value="1"/>
</dbReference>
<keyword evidence="10 14" id="KW-0413">Isomerase</keyword>
<dbReference type="GO" id="GO:0003756">
    <property type="term" value="F:protein disulfide isomerase activity"/>
    <property type="evidence" value="ECO:0007669"/>
    <property type="project" value="UniProtKB-EC"/>
</dbReference>
<protein>
    <recommendedName>
        <fullName evidence="5 14">Protein disulfide-isomerase</fullName>
        <ecNumber evidence="5 14">5.3.4.1</ecNumber>
    </recommendedName>
</protein>
<dbReference type="CDD" id="cd02995">
    <property type="entry name" value="PDI_a_PDI_a'_C"/>
    <property type="match status" value="1"/>
</dbReference>
<evidence type="ECO:0000256" key="1">
    <source>
        <dbReference type="ARBA" id="ARBA00001182"/>
    </source>
</evidence>
<dbReference type="PRINTS" id="PR00421">
    <property type="entry name" value="THIOREDOXIN"/>
</dbReference>